<protein>
    <recommendedName>
        <fullName evidence="3">PIN domain-containing protein</fullName>
    </recommendedName>
</protein>
<dbReference type="RefSeq" id="WP_307199195.1">
    <property type="nucleotide sequence ID" value="NZ_JAUTAN010000001.1"/>
</dbReference>
<evidence type="ECO:0008006" key="3">
    <source>
        <dbReference type="Google" id="ProtNLM"/>
    </source>
</evidence>
<reference evidence="1" key="1">
    <citation type="submission" date="2023-07" db="EMBL/GenBank/DDBJ databases">
        <title>Functional and genomic diversity of the sorghum phyllosphere microbiome.</title>
        <authorList>
            <person name="Shade A."/>
        </authorList>
    </citation>
    <scope>NUCLEOTIDE SEQUENCE</scope>
    <source>
        <strain evidence="1">SORGH_AS_1067</strain>
    </source>
</reference>
<dbReference type="AlphaFoldDB" id="A0AAJ1X0G2"/>
<evidence type="ECO:0000313" key="2">
    <source>
        <dbReference type="Proteomes" id="UP001239215"/>
    </source>
</evidence>
<proteinExistence type="predicted"/>
<organism evidence="1 2">
    <name type="scientific">Nocardioides zeae</name>
    <dbReference type="NCBI Taxonomy" id="1457234"/>
    <lineage>
        <taxon>Bacteria</taxon>
        <taxon>Bacillati</taxon>
        <taxon>Actinomycetota</taxon>
        <taxon>Actinomycetes</taxon>
        <taxon>Propionibacteriales</taxon>
        <taxon>Nocardioidaceae</taxon>
        <taxon>Nocardioides</taxon>
    </lineage>
</organism>
<comment type="caution">
    <text evidence="1">The sequence shown here is derived from an EMBL/GenBank/DDBJ whole genome shotgun (WGS) entry which is preliminary data.</text>
</comment>
<evidence type="ECO:0000313" key="1">
    <source>
        <dbReference type="EMBL" id="MDQ1103791.1"/>
    </source>
</evidence>
<dbReference type="Proteomes" id="UP001239215">
    <property type="component" value="Unassembled WGS sequence"/>
</dbReference>
<sequence>MNETKYLIDNNAWGFIGAKRRSSDFVQTQCRVTEDVVYEARYTPGSRSLASITEPVSPAILRKLGEVMRTVPVGDSSLVDLYANKGAADPVLVATALVLQEQQEPFLFPDAWVIVTRDKAVRAKAREFRIAVISPEEFAQIIDQSES</sequence>
<accession>A0AAJ1X0G2</accession>
<gene>
    <name evidence="1" type="ORF">QE405_001075</name>
</gene>
<name>A0AAJ1X0G2_9ACTN</name>
<dbReference type="EMBL" id="JAUTAN010000001">
    <property type="protein sequence ID" value="MDQ1103791.1"/>
    <property type="molecule type" value="Genomic_DNA"/>
</dbReference>